<evidence type="ECO:0000313" key="2">
    <source>
        <dbReference type="Proteomes" id="UP000004277"/>
    </source>
</evidence>
<sequence length="248" mass="25573">MPDPSKGCVVVTGASRGIGAAIATALSAKGFRVACLSRSGTLPETGAALQARMFPLACDITAPESIRAAFRALSEVCSEPIVGLVNNAGLHLQGKSASFPVSDYERVMTTNATSVLAVSQVAYPLLATTGDALIVNIGSFFDKLGVKGNVAYCASKAAVGAITRCLAVEWAADGIQVLNVAPGYVETDLNREEMTQGPLHAFLQKRIPTGGPGTADDVAQLVATLFLLPGRFLTGETLYIDGGQGMAL</sequence>
<keyword evidence="2" id="KW-1185">Reference proteome</keyword>
<dbReference type="EMBL" id="AKCV02000015">
    <property type="protein sequence ID" value="TMS58282.1"/>
    <property type="molecule type" value="Genomic_DNA"/>
</dbReference>
<accession>A0ACD3SQ34</accession>
<reference evidence="1" key="1">
    <citation type="submission" date="2019-05" db="EMBL/GenBank/DDBJ databases">
        <title>Revised genome assembly of Burkholderiaceae (previously Ralstonia) sp. PBA.</title>
        <authorList>
            <person name="Gan H.M."/>
        </authorList>
    </citation>
    <scope>NUCLEOTIDE SEQUENCE</scope>
    <source>
        <strain evidence="1">PBA</strain>
    </source>
</reference>
<gene>
    <name evidence="1" type="ORF">MW7_005885</name>
</gene>
<evidence type="ECO:0000313" key="1">
    <source>
        <dbReference type="EMBL" id="TMS58282.1"/>
    </source>
</evidence>
<organism evidence="1 2">
    <name type="scientific">Imbroritus primus</name>
    <dbReference type="NCBI Taxonomy" id="3058603"/>
    <lineage>
        <taxon>Bacteria</taxon>
        <taxon>Pseudomonadati</taxon>
        <taxon>Pseudomonadota</taxon>
        <taxon>Betaproteobacteria</taxon>
        <taxon>Burkholderiales</taxon>
        <taxon>Burkholderiaceae</taxon>
        <taxon>Imbroritus</taxon>
    </lineage>
</organism>
<name>A0ACD3SQ34_9BURK</name>
<protein>
    <submittedName>
        <fullName evidence="1">SDR family oxidoreductase</fullName>
    </submittedName>
</protein>
<proteinExistence type="predicted"/>
<comment type="caution">
    <text evidence="1">The sequence shown here is derived from an EMBL/GenBank/DDBJ whole genome shotgun (WGS) entry which is preliminary data.</text>
</comment>
<dbReference type="Proteomes" id="UP000004277">
    <property type="component" value="Unassembled WGS sequence"/>
</dbReference>